<dbReference type="HOGENOM" id="CLU_2487362_0_0_1"/>
<keyword evidence="1" id="KW-1133">Transmembrane helix</keyword>
<accession>A2ZJ37</accession>
<evidence type="ECO:0000256" key="1">
    <source>
        <dbReference type="SAM" id="Phobius"/>
    </source>
</evidence>
<feature type="transmembrane region" description="Helical" evidence="1">
    <location>
        <begin position="17"/>
        <end position="36"/>
    </location>
</feature>
<evidence type="ECO:0000313" key="2">
    <source>
        <dbReference type="EMBL" id="EAY82621.1"/>
    </source>
</evidence>
<dbReference type="Gramene" id="BGIOSGA037167-TA">
    <property type="protein sequence ID" value="BGIOSGA037167-PA"/>
    <property type="gene ID" value="BGIOSGA037167"/>
</dbReference>
<dbReference type="AlphaFoldDB" id="A2ZJ37"/>
<name>A2ZJ37_ORYSI</name>
<proteinExistence type="predicted"/>
<dbReference type="Proteomes" id="UP000007015">
    <property type="component" value="Chromosome 12"/>
</dbReference>
<organism evidence="2 3">
    <name type="scientific">Oryza sativa subsp. indica</name>
    <name type="common">Rice</name>
    <dbReference type="NCBI Taxonomy" id="39946"/>
    <lineage>
        <taxon>Eukaryota</taxon>
        <taxon>Viridiplantae</taxon>
        <taxon>Streptophyta</taxon>
        <taxon>Embryophyta</taxon>
        <taxon>Tracheophyta</taxon>
        <taxon>Spermatophyta</taxon>
        <taxon>Magnoliopsida</taxon>
        <taxon>Liliopsida</taxon>
        <taxon>Poales</taxon>
        <taxon>Poaceae</taxon>
        <taxon>BOP clade</taxon>
        <taxon>Oryzoideae</taxon>
        <taxon>Oryzeae</taxon>
        <taxon>Oryzinae</taxon>
        <taxon>Oryza</taxon>
        <taxon>Oryza sativa</taxon>
    </lineage>
</organism>
<dbReference type="EMBL" id="CM000137">
    <property type="protein sequence ID" value="EAY82621.1"/>
    <property type="molecule type" value="Genomic_DNA"/>
</dbReference>
<protein>
    <submittedName>
        <fullName evidence="2">Uncharacterized protein</fullName>
    </submittedName>
</protein>
<keyword evidence="1" id="KW-0472">Membrane</keyword>
<keyword evidence="1" id="KW-0812">Transmembrane</keyword>
<sequence length="87" mass="9447">MAGGWTSTASTGGGRQLVVPVLLLLVLTLLMVMAASDAGRAANLYKFFKPRWTTVDSYRWLEASIAPALTNNLTQCLPAMMQFCSHI</sequence>
<keyword evidence="3" id="KW-1185">Reference proteome</keyword>
<evidence type="ECO:0000313" key="3">
    <source>
        <dbReference type="Proteomes" id="UP000007015"/>
    </source>
</evidence>
<reference evidence="2 3" key="1">
    <citation type="journal article" date="2005" name="PLoS Biol.">
        <title>The genomes of Oryza sativa: a history of duplications.</title>
        <authorList>
            <person name="Yu J."/>
            <person name="Wang J."/>
            <person name="Lin W."/>
            <person name="Li S."/>
            <person name="Li H."/>
            <person name="Zhou J."/>
            <person name="Ni P."/>
            <person name="Dong W."/>
            <person name="Hu S."/>
            <person name="Zeng C."/>
            <person name="Zhang J."/>
            <person name="Zhang Y."/>
            <person name="Li R."/>
            <person name="Xu Z."/>
            <person name="Li S."/>
            <person name="Li X."/>
            <person name="Zheng H."/>
            <person name="Cong L."/>
            <person name="Lin L."/>
            <person name="Yin J."/>
            <person name="Geng J."/>
            <person name="Li G."/>
            <person name="Shi J."/>
            <person name="Liu J."/>
            <person name="Lv H."/>
            <person name="Li J."/>
            <person name="Wang J."/>
            <person name="Deng Y."/>
            <person name="Ran L."/>
            <person name="Shi X."/>
            <person name="Wang X."/>
            <person name="Wu Q."/>
            <person name="Li C."/>
            <person name="Ren X."/>
            <person name="Wang J."/>
            <person name="Wang X."/>
            <person name="Li D."/>
            <person name="Liu D."/>
            <person name="Zhang X."/>
            <person name="Ji Z."/>
            <person name="Zhao W."/>
            <person name="Sun Y."/>
            <person name="Zhang Z."/>
            <person name="Bao J."/>
            <person name="Han Y."/>
            <person name="Dong L."/>
            <person name="Ji J."/>
            <person name="Chen P."/>
            <person name="Wu S."/>
            <person name="Liu J."/>
            <person name="Xiao Y."/>
            <person name="Bu D."/>
            <person name="Tan J."/>
            <person name="Yang L."/>
            <person name="Ye C."/>
            <person name="Zhang J."/>
            <person name="Xu J."/>
            <person name="Zhou Y."/>
            <person name="Yu Y."/>
            <person name="Zhang B."/>
            <person name="Zhuang S."/>
            <person name="Wei H."/>
            <person name="Liu B."/>
            <person name="Lei M."/>
            <person name="Yu H."/>
            <person name="Li Y."/>
            <person name="Xu H."/>
            <person name="Wei S."/>
            <person name="He X."/>
            <person name="Fang L."/>
            <person name="Zhang Z."/>
            <person name="Zhang Y."/>
            <person name="Huang X."/>
            <person name="Su Z."/>
            <person name="Tong W."/>
            <person name="Li J."/>
            <person name="Tong Z."/>
            <person name="Li S."/>
            <person name="Ye J."/>
            <person name="Wang L."/>
            <person name="Fang L."/>
            <person name="Lei T."/>
            <person name="Chen C."/>
            <person name="Chen H."/>
            <person name="Xu Z."/>
            <person name="Li H."/>
            <person name="Huang H."/>
            <person name="Zhang F."/>
            <person name="Xu H."/>
            <person name="Li N."/>
            <person name="Zhao C."/>
            <person name="Li S."/>
            <person name="Dong L."/>
            <person name="Huang Y."/>
            <person name="Li L."/>
            <person name="Xi Y."/>
            <person name="Qi Q."/>
            <person name="Li W."/>
            <person name="Zhang B."/>
            <person name="Hu W."/>
            <person name="Zhang Y."/>
            <person name="Tian X."/>
            <person name="Jiao Y."/>
            <person name="Liang X."/>
            <person name="Jin J."/>
            <person name="Gao L."/>
            <person name="Zheng W."/>
            <person name="Hao B."/>
            <person name="Liu S."/>
            <person name="Wang W."/>
            <person name="Yuan L."/>
            <person name="Cao M."/>
            <person name="McDermott J."/>
            <person name="Samudrala R."/>
            <person name="Wang J."/>
            <person name="Wong G.K."/>
            <person name="Yang H."/>
        </authorList>
    </citation>
    <scope>NUCLEOTIDE SEQUENCE [LARGE SCALE GENOMIC DNA]</scope>
    <source>
        <strain evidence="3">cv. 93-11</strain>
    </source>
</reference>
<gene>
    <name evidence="2" type="ORF">OsI_37841</name>
</gene>